<dbReference type="EMBL" id="CVRI01000039">
    <property type="protein sequence ID" value="CRK94564.1"/>
    <property type="molecule type" value="Genomic_DNA"/>
</dbReference>
<dbReference type="Proteomes" id="UP000183832">
    <property type="component" value="Unassembled WGS sequence"/>
</dbReference>
<evidence type="ECO:0000313" key="1">
    <source>
        <dbReference type="EMBL" id="CRK94564.1"/>
    </source>
</evidence>
<name>A0A1J1I4P0_9DIPT</name>
<sequence>MPVSSVFAYMVRVTSAEMIKKTFLLVRLLKIVVILIISKSRKALSKILLRFYATGFKRTSYKSQGIFIPTTCNLSLQVLIDLTFSIKINAVLITIVIYA</sequence>
<gene>
    <name evidence="1" type="ORF">CLUMA_CG008065</name>
</gene>
<organism evidence="1 2">
    <name type="scientific">Clunio marinus</name>
    <dbReference type="NCBI Taxonomy" id="568069"/>
    <lineage>
        <taxon>Eukaryota</taxon>
        <taxon>Metazoa</taxon>
        <taxon>Ecdysozoa</taxon>
        <taxon>Arthropoda</taxon>
        <taxon>Hexapoda</taxon>
        <taxon>Insecta</taxon>
        <taxon>Pterygota</taxon>
        <taxon>Neoptera</taxon>
        <taxon>Endopterygota</taxon>
        <taxon>Diptera</taxon>
        <taxon>Nematocera</taxon>
        <taxon>Chironomoidea</taxon>
        <taxon>Chironomidae</taxon>
        <taxon>Clunio</taxon>
    </lineage>
</organism>
<keyword evidence="2" id="KW-1185">Reference proteome</keyword>
<reference evidence="1 2" key="1">
    <citation type="submission" date="2015-04" db="EMBL/GenBank/DDBJ databases">
        <authorList>
            <person name="Syromyatnikov M.Y."/>
            <person name="Popov V.N."/>
        </authorList>
    </citation>
    <scope>NUCLEOTIDE SEQUENCE [LARGE SCALE GENOMIC DNA]</scope>
</reference>
<dbReference type="AlphaFoldDB" id="A0A1J1I4P0"/>
<accession>A0A1J1I4P0</accession>
<protein>
    <submittedName>
        <fullName evidence="1">CLUMA_CG008065, isoform A</fullName>
    </submittedName>
</protein>
<evidence type="ECO:0000313" key="2">
    <source>
        <dbReference type="Proteomes" id="UP000183832"/>
    </source>
</evidence>
<proteinExistence type="predicted"/>